<protein>
    <submittedName>
        <fullName evidence="2">Uncharacterized protein</fullName>
    </submittedName>
</protein>
<keyword evidence="3" id="KW-1185">Reference proteome</keyword>
<gene>
    <name evidence="2" type="ORF">QBC47DRAFT_442592</name>
</gene>
<accession>A0AAJ0BIP6</accession>
<proteinExistence type="predicted"/>
<keyword evidence="1" id="KW-1133">Transmembrane helix</keyword>
<evidence type="ECO:0000256" key="1">
    <source>
        <dbReference type="SAM" id="Phobius"/>
    </source>
</evidence>
<keyword evidence="1" id="KW-0812">Transmembrane</keyword>
<feature type="transmembrane region" description="Helical" evidence="1">
    <location>
        <begin position="119"/>
        <end position="142"/>
    </location>
</feature>
<comment type="caution">
    <text evidence="2">The sequence shown here is derived from an EMBL/GenBank/DDBJ whole genome shotgun (WGS) entry which is preliminary data.</text>
</comment>
<dbReference type="EMBL" id="MU839830">
    <property type="protein sequence ID" value="KAK1757582.1"/>
    <property type="molecule type" value="Genomic_DNA"/>
</dbReference>
<name>A0AAJ0BIP6_9PEZI</name>
<organism evidence="2 3">
    <name type="scientific">Echria macrotheca</name>
    <dbReference type="NCBI Taxonomy" id="438768"/>
    <lineage>
        <taxon>Eukaryota</taxon>
        <taxon>Fungi</taxon>
        <taxon>Dikarya</taxon>
        <taxon>Ascomycota</taxon>
        <taxon>Pezizomycotina</taxon>
        <taxon>Sordariomycetes</taxon>
        <taxon>Sordariomycetidae</taxon>
        <taxon>Sordariales</taxon>
        <taxon>Schizotheciaceae</taxon>
        <taxon>Echria</taxon>
    </lineage>
</organism>
<sequence length="173" mass="17846">MAACYLPYQWWTCDFDGQHYSGCCRVDACQQTPAGCPVDDQQPPSTTPPAGEITSTAAILTSRGFTVTPVLTIITTAGTLIQATSAQTSDSALISQTTSSPAAAATSDGGTSSGIQIPLGGLVGLVVGCSLLALLGAALACLHWRRPRGPPIPGSFRVVDSAEDFERSIRTTT</sequence>
<evidence type="ECO:0000313" key="3">
    <source>
        <dbReference type="Proteomes" id="UP001239445"/>
    </source>
</evidence>
<reference evidence="2" key="1">
    <citation type="submission" date="2023-06" db="EMBL/GenBank/DDBJ databases">
        <title>Genome-scale phylogeny and comparative genomics of the fungal order Sordariales.</title>
        <authorList>
            <consortium name="Lawrence Berkeley National Laboratory"/>
            <person name="Hensen N."/>
            <person name="Bonometti L."/>
            <person name="Westerberg I."/>
            <person name="Brannstrom I.O."/>
            <person name="Guillou S."/>
            <person name="Cros-Aarteil S."/>
            <person name="Calhoun S."/>
            <person name="Haridas S."/>
            <person name="Kuo A."/>
            <person name="Mondo S."/>
            <person name="Pangilinan J."/>
            <person name="Riley R."/>
            <person name="Labutti K."/>
            <person name="Andreopoulos B."/>
            <person name="Lipzen A."/>
            <person name="Chen C."/>
            <person name="Yanf M."/>
            <person name="Daum C."/>
            <person name="Ng V."/>
            <person name="Clum A."/>
            <person name="Steindorff A."/>
            <person name="Ohm R."/>
            <person name="Martin F."/>
            <person name="Silar P."/>
            <person name="Natvig D."/>
            <person name="Lalanne C."/>
            <person name="Gautier V."/>
            <person name="Ament-Velasquez S.L."/>
            <person name="Kruys A."/>
            <person name="Hutchinson M.I."/>
            <person name="Powell A.J."/>
            <person name="Barry K."/>
            <person name="Miller A.N."/>
            <person name="Grigoriev I.V."/>
            <person name="Debuchy R."/>
            <person name="Gladieux P."/>
            <person name="Thoren M.H."/>
            <person name="Johannesson H."/>
        </authorList>
    </citation>
    <scope>NUCLEOTIDE SEQUENCE</scope>
    <source>
        <strain evidence="2">PSN4</strain>
    </source>
</reference>
<evidence type="ECO:0000313" key="2">
    <source>
        <dbReference type="EMBL" id="KAK1757582.1"/>
    </source>
</evidence>
<dbReference type="AlphaFoldDB" id="A0AAJ0BIP6"/>
<dbReference type="Proteomes" id="UP001239445">
    <property type="component" value="Unassembled WGS sequence"/>
</dbReference>
<keyword evidence="1" id="KW-0472">Membrane</keyword>